<dbReference type="RefSeq" id="WP_097176178.1">
    <property type="nucleotide sequence ID" value="NZ_OBML01000012.1"/>
</dbReference>
<dbReference type="EMBL" id="OBML01000012">
    <property type="protein sequence ID" value="SOC22855.1"/>
    <property type="molecule type" value="Genomic_DNA"/>
</dbReference>
<sequence length="199" mass="22088">MWSWLSENHGAVSALASCMTLVVWLLYFQLLYLGFRNTQRASILISIAGGPQLAAECILANLSREPVYVEAVAISVLGEDGTNVRSLSDLQMDATRSDVRSGAMQGPLGSSEMILLGTFRDLLLRAECEQSGDIRFTLTAIATYSGGDRLVGAEREFLLRGDRLRSTSLEARQLRSWRDRKRLRQLLRRSAVIDRASAH</sequence>
<accession>A0A285TKS2</accession>
<evidence type="ECO:0000313" key="2">
    <source>
        <dbReference type="EMBL" id="SOC22855.1"/>
    </source>
</evidence>
<dbReference type="Proteomes" id="UP000219331">
    <property type="component" value="Unassembled WGS sequence"/>
</dbReference>
<protein>
    <submittedName>
        <fullName evidence="2">Uncharacterized protein</fullName>
    </submittedName>
</protein>
<feature type="transmembrane region" description="Helical" evidence="1">
    <location>
        <begin position="12"/>
        <end position="35"/>
    </location>
</feature>
<dbReference type="OrthoDB" id="7406133at2"/>
<evidence type="ECO:0000313" key="3">
    <source>
        <dbReference type="Proteomes" id="UP000219331"/>
    </source>
</evidence>
<reference evidence="2 3" key="1">
    <citation type="submission" date="2017-08" db="EMBL/GenBank/DDBJ databases">
        <authorList>
            <person name="de Groot N.N."/>
        </authorList>
    </citation>
    <scope>NUCLEOTIDE SEQUENCE [LARGE SCALE GENOMIC DNA]</scope>
    <source>
        <strain evidence="2 3">USBA 352</strain>
    </source>
</reference>
<keyword evidence="1" id="KW-0812">Transmembrane</keyword>
<keyword evidence="3" id="KW-1185">Reference proteome</keyword>
<keyword evidence="1" id="KW-0472">Membrane</keyword>
<evidence type="ECO:0000256" key="1">
    <source>
        <dbReference type="SAM" id="Phobius"/>
    </source>
</evidence>
<proteinExistence type="predicted"/>
<gene>
    <name evidence="2" type="ORF">SAMN05421512_112163</name>
</gene>
<name>A0A285TKS2_9HYPH</name>
<organism evidence="2 3">
    <name type="scientific">Stappia indica</name>
    <dbReference type="NCBI Taxonomy" id="538381"/>
    <lineage>
        <taxon>Bacteria</taxon>
        <taxon>Pseudomonadati</taxon>
        <taxon>Pseudomonadota</taxon>
        <taxon>Alphaproteobacteria</taxon>
        <taxon>Hyphomicrobiales</taxon>
        <taxon>Stappiaceae</taxon>
        <taxon>Stappia</taxon>
    </lineage>
</organism>
<dbReference type="AlphaFoldDB" id="A0A285TKS2"/>
<dbReference type="STRING" id="538381.GCA_001696535_00766"/>
<keyword evidence="1" id="KW-1133">Transmembrane helix</keyword>